<reference evidence="4 5" key="1">
    <citation type="submission" date="2017-08" db="EMBL/GenBank/DDBJ databases">
        <title>Lysobacter sylvestris genome.</title>
        <authorList>
            <person name="Zhang D.-C."/>
            <person name="Albuquerque L."/>
            <person name="Franca L."/>
            <person name="Froufe H.J.C."/>
            <person name="Barroso C."/>
            <person name="Egas C."/>
            <person name="Da Costa M."/>
            <person name="Margesin R."/>
        </authorList>
    </citation>
    <scope>NUCLEOTIDE SEQUENCE [LARGE SCALE GENOMIC DNA]</scope>
    <source>
        <strain evidence="4 5">AM20-91</strain>
    </source>
</reference>
<feature type="signal peptide" evidence="2">
    <location>
        <begin position="1"/>
        <end position="18"/>
    </location>
</feature>
<sequence length="281" mass="30115">MRHLFAIVLLLFIPCARAQTTVRLWPGAAPGTGHWAQHEQTITGTPVGTIIINVTEPTLTAYLPDKGKATGAGVIIAPGGAFVALAVGLEGENVARWLQQRGIAAFVLKYRIPEKRGQGIPDDMDMDAAAKYGTQDALRALALVREHAMEWGVAPGKLGILGFSAGAMVASNTALQSDVRTRPDFVALLYGAPFGVMPAIPKALPPIFMAWAQDDPVALPQIERFHMALDAAGMKPEAHIFATGGHGFGMKHQGTSSDHWPEEFRDWLVARKFVPAEPSTP</sequence>
<dbReference type="GO" id="GO:0016787">
    <property type="term" value="F:hydrolase activity"/>
    <property type="evidence" value="ECO:0007669"/>
    <property type="project" value="UniProtKB-KW"/>
</dbReference>
<evidence type="ECO:0000256" key="1">
    <source>
        <dbReference type="ARBA" id="ARBA00022801"/>
    </source>
</evidence>
<keyword evidence="1 4" id="KW-0378">Hydrolase</keyword>
<evidence type="ECO:0000313" key="4">
    <source>
        <dbReference type="EMBL" id="PNS08311.1"/>
    </source>
</evidence>
<evidence type="ECO:0000256" key="2">
    <source>
        <dbReference type="SAM" id="SignalP"/>
    </source>
</evidence>
<feature type="chain" id="PRO_5014403443" evidence="2">
    <location>
        <begin position="19"/>
        <end position="281"/>
    </location>
</feature>
<comment type="caution">
    <text evidence="4">The sequence shown here is derived from an EMBL/GenBank/DDBJ whole genome shotgun (WGS) entry which is preliminary data.</text>
</comment>
<dbReference type="PANTHER" id="PTHR48081">
    <property type="entry name" value="AB HYDROLASE SUPERFAMILY PROTEIN C4A8.06C"/>
    <property type="match status" value="1"/>
</dbReference>
<dbReference type="SUPFAM" id="SSF53474">
    <property type="entry name" value="alpha/beta-Hydrolases"/>
    <property type="match status" value="1"/>
</dbReference>
<dbReference type="InterPro" id="IPR002925">
    <property type="entry name" value="Dienelactn_hydro"/>
</dbReference>
<dbReference type="EMBL" id="NPZB01000002">
    <property type="protein sequence ID" value="PNS08311.1"/>
    <property type="molecule type" value="Genomic_DNA"/>
</dbReference>
<name>A0A2K1PZU2_9GAMM</name>
<proteinExistence type="predicted"/>
<accession>A0A2K1PZU2</accession>
<dbReference type="InterPro" id="IPR029058">
    <property type="entry name" value="AB_hydrolase_fold"/>
</dbReference>
<keyword evidence="2" id="KW-0732">Signal</keyword>
<dbReference type="OrthoDB" id="9771666at2"/>
<evidence type="ECO:0000313" key="5">
    <source>
        <dbReference type="Proteomes" id="UP000236220"/>
    </source>
</evidence>
<organism evidence="4 5">
    <name type="scientific">Solilutibacter silvestris</name>
    <dbReference type="NCBI Taxonomy" id="1645665"/>
    <lineage>
        <taxon>Bacteria</taxon>
        <taxon>Pseudomonadati</taxon>
        <taxon>Pseudomonadota</taxon>
        <taxon>Gammaproteobacteria</taxon>
        <taxon>Lysobacterales</taxon>
        <taxon>Lysobacteraceae</taxon>
        <taxon>Solilutibacter</taxon>
    </lineage>
</organism>
<dbReference type="Pfam" id="PF01738">
    <property type="entry name" value="DLH"/>
    <property type="match status" value="1"/>
</dbReference>
<dbReference type="Gene3D" id="3.40.50.1820">
    <property type="entry name" value="alpha/beta hydrolase"/>
    <property type="match status" value="1"/>
</dbReference>
<protein>
    <submittedName>
        <fullName evidence="4">Dienelactone hydrolase family protein</fullName>
    </submittedName>
</protein>
<gene>
    <name evidence="4" type="ORF">Lysil_2487</name>
</gene>
<dbReference type="RefSeq" id="WP_129588441.1">
    <property type="nucleotide sequence ID" value="NZ_NPZB01000002.1"/>
</dbReference>
<dbReference type="PANTHER" id="PTHR48081:SF6">
    <property type="entry name" value="PEPTIDASE S9 PROLYL OLIGOPEPTIDASE CATALYTIC DOMAIN-CONTAINING PROTEIN"/>
    <property type="match status" value="1"/>
</dbReference>
<dbReference type="AlphaFoldDB" id="A0A2K1PZU2"/>
<dbReference type="Proteomes" id="UP000236220">
    <property type="component" value="Unassembled WGS sequence"/>
</dbReference>
<dbReference type="InterPro" id="IPR050300">
    <property type="entry name" value="GDXG_lipolytic_enzyme"/>
</dbReference>
<feature type="domain" description="Dienelactone hydrolase" evidence="3">
    <location>
        <begin position="94"/>
        <end position="255"/>
    </location>
</feature>
<keyword evidence="5" id="KW-1185">Reference proteome</keyword>
<evidence type="ECO:0000259" key="3">
    <source>
        <dbReference type="Pfam" id="PF01738"/>
    </source>
</evidence>